<accession>A0ABU0C901</accession>
<feature type="transmembrane region" description="Helical" evidence="5">
    <location>
        <begin position="242"/>
        <end position="263"/>
    </location>
</feature>
<keyword evidence="2 5" id="KW-0812">Transmembrane</keyword>
<organism evidence="7 8">
    <name type="scientific">Rhodopseudomonas julia</name>
    <dbReference type="NCBI Taxonomy" id="200617"/>
    <lineage>
        <taxon>Bacteria</taxon>
        <taxon>Pseudomonadati</taxon>
        <taxon>Pseudomonadota</taxon>
        <taxon>Alphaproteobacteria</taxon>
        <taxon>Hyphomicrobiales</taxon>
        <taxon>Nitrobacteraceae</taxon>
        <taxon>Rhodopseudomonas</taxon>
    </lineage>
</organism>
<dbReference type="Proteomes" id="UP001230253">
    <property type="component" value="Unassembled WGS sequence"/>
</dbReference>
<dbReference type="PANTHER" id="PTHR43683:SF1">
    <property type="entry name" value="MULTIDRUG EFFLUX PROTEIN YFMO"/>
    <property type="match status" value="1"/>
</dbReference>
<dbReference type="PANTHER" id="PTHR43683">
    <property type="entry name" value="MULTIDRUG EFFLUX PROTEIN YFMO"/>
    <property type="match status" value="1"/>
</dbReference>
<evidence type="ECO:0000256" key="2">
    <source>
        <dbReference type="ARBA" id="ARBA00022692"/>
    </source>
</evidence>
<dbReference type="Gene3D" id="3.40.50.620">
    <property type="entry name" value="HUPs"/>
    <property type="match status" value="1"/>
</dbReference>
<feature type="transmembrane region" description="Helical" evidence="5">
    <location>
        <begin position="184"/>
        <end position="209"/>
    </location>
</feature>
<reference evidence="7 8" key="1">
    <citation type="submission" date="2023-07" db="EMBL/GenBank/DDBJ databases">
        <title>Genomic Encyclopedia of Type Strains, Phase IV (KMG-IV): sequencing the most valuable type-strain genomes for metagenomic binning, comparative biology and taxonomic classification.</title>
        <authorList>
            <person name="Goeker M."/>
        </authorList>
    </citation>
    <scope>NUCLEOTIDE SEQUENCE [LARGE SCALE GENOMIC DNA]</scope>
    <source>
        <strain evidence="7 8">DSM 11549</strain>
    </source>
</reference>
<feature type="transmembrane region" description="Helical" evidence="5">
    <location>
        <begin position="332"/>
        <end position="351"/>
    </location>
</feature>
<keyword evidence="3 5" id="KW-1133">Transmembrane helix</keyword>
<keyword evidence="8" id="KW-1185">Reference proteome</keyword>
<evidence type="ECO:0000256" key="5">
    <source>
        <dbReference type="SAM" id="Phobius"/>
    </source>
</evidence>
<evidence type="ECO:0000256" key="1">
    <source>
        <dbReference type="ARBA" id="ARBA00004141"/>
    </source>
</evidence>
<feature type="transmembrane region" description="Helical" evidence="5">
    <location>
        <begin position="113"/>
        <end position="134"/>
    </location>
</feature>
<dbReference type="CDD" id="cd00293">
    <property type="entry name" value="USP-like"/>
    <property type="match status" value="1"/>
</dbReference>
<comment type="subcellular location">
    <subcellularLocation>
        <location evidence="1">Membrane</location>
        <topology evidence="1">Multi-pass membrane protein</topology>
    </subcellularLocation>
</comment>
<comment type="caution">
    <text evidence="7">The sequence shown here is derived from an EMBL/GenBank/DDBJ whole genome shotgun (WGS) entry which is preliminary data.</text>
</comment>
<feature type="transmembrane region" description="Helical" evidence="5">
    <location>
        <begin position="26"/>
        <end position="47"/>
    </location>
</feature>
<gene>
    <name evidence="7" type="ORF">J2R99_002884</name>
</gene>
<dbReference type="PROSITE" id="PS50850">
    <property type="entry name" value="MFS"/>
    <property type="match status" value="1"/>
</dbReference>
<feature type="transmembrane region" description="Helical" evidence="5">
    <location>
        <begin position="83"/>
        <end position="101"/>
    </location>
</feature>
<evidence type="ECO:0000256" key="4">
    <source>
        <dbReference type="ARBA" id="ARBA00023136"/>
    </source>
</evidence>
<evidence type="ECO:0000313" key="7">
    <source>
        <dbReference type="EMBL" id="MDQ0327015.1"/>
    </source>
</evidence>
<keyword evidence="4 5" id="KW-0472">Membrane</keyword>
<dbReference type="Gene3D" id="1.20.1250.20">
    <property type="entry name" value="MFS general substrate transporter like domains"/>
    <property type="match status" value="1"/>
</dbReference>
<dbReference type="InterPro" id="IPR036259">
    <property type="entry name" value="MFS_trans_sf"/>
</dbReference>
<dbReference type="InterPro" id="IPR053200">
    <property type="entry name" value="YfmO-like"/>
</dbReference>
<dbReference type="InterPro" id="IPR006016">
    <property type="entry name" value="UspA"/>
</dbReference>
<proteinExistence type="predicted"/>
<dbReference type="InterPro" id="IPR011701">
    <property type="entry name" value="MFS"/>
</dbReference>
<evidence type="ECO:0000256" key="3">
    <source>
        <dbReference type="ARBA" id="ARBA00022989"/>
    </source>
</evidence>
<evidence type="ECO:0000259" key="6">
    <source>
        <dbReference type="PROSITE" id="PS50850"/>
    </source>
</evidence>
<dbReference type="SUPFAM" id="SSF52402">
    <property type="entry name" value="Adenine nucleotide alpha hydrolases-like"/>
    <property type="match status" value="1"/>
</dbReference>
<feature type="domain" description="Major facilitator superfamily (MFS) profile" evidence="6">
    <location>
        <begin position="1"/>
        <end position="357"/>
    </location>
</feature>
<sequence length="523" mass="54411">MSIGLVDPILTSIAAGLNASPSQVSLLFTSYFFVTSVMMLVTGFVSSRLGGRKTLMVGALLIVTFSALAGTSQSVGELVAFRAGWGLGNAFFVVTALSVIVASSRGGTAAAILMYEAALGLGISAGPLLGAALGGMSWRYPFFGTATLMAIGFVAVAVLLPELPKPKEKIAITAPLKALRQPGLLTTAVAAAFYNYAFFTVLAFVPFVLQMSAHAVGLIFFGWGLLLAVFSVLVAPRLQARLSAPLLLAACLVLFAVLLMVMAFSSVEIVAACVVLSGALMGVCNTVFTEMALEVSTVPRPVASAAYNFVRWFAGVVAPYAAPLLAESFGAHMAFYVACVAALISPIVLFARRSSLGRYSGLREGAGEALGAVPPIAALAAVDGTDQDWGVLKRAAEIAPKDETVFVLHVRPFEVVDEDAVDAESEAEAAAVLDRALVFLQKQGVSAEGEVVEAGAVHVAQTILGRAEAVDAPILVIGERHRDDIGNLVHGSVADAMERQVEQGLRLLTVAAPELLRDGATAR</sequence>
<dbReference type="Pfam" id="PF00582">
    <property type="entry name" value="Usp"/>
    <property type="match status" value="1"/>
</dbReference>
<feature type="transmembrane region" description="Helical" evidence="5">
    <location>
        <begin position="54"/>
        <end position="71"/>
    </location>
</feature>
<dbReference type="EMBL" id="JAUSUK010000002">
    <property type="protein sequence ID" value="MDQ0327015.1"/>
    <property type="molecule type" value="Genomic_DNA"/>
</dbReference>
<dbReference type="SUPFAM" id="SSF103473">
    <property type="entry name" value="MFS general substrate transporter"/>
    <property type="match status" value="1"/>
</dbReference>
<dbReference type="InterPro" id="IPR001958">
    <property type="entry name" value="Tet-R_TetA/multi-R_MdtG-like"/>
</dbReference>
<feature type="transmembrane region" description="Helical" evidence="5">
    <location>
        <begin position="140"/>
        <end position="163"/>
    </location>
</feature>
<dbReference type="InterPro" id="IPR020846">
    <property type="entry name" value="MFS_dom"/>
</dbReference>
<feature type="transmembrane region" description="Helical" evidence="5">
    <location>
        <begin position="215"/>
        <end position="235"/>
    </location>
</feature>
<feature type="transmembrane region" description="Helical" evidence="5">
    <location>
        <begin position="309"/>
        <end position="326"/>
    </location>
</feature>
<dbReference type="PRINTS" id="PR01035">
    <property type="entry name" value="TCRTETA"/>
</dbReference>
<name>A0ABU0C901_9BRAD</name>
<feature type="transmembrane region" description="Helical" evidence="5">
    <location>
        <begin position="269"/>
        <end position="288"/>
    </location>
</feature>
<protein>
    <submittedName>
        <fullName evidence="7">MFS family permease</fullName>
    </submittedName>
</protein>
<evidence type="ECO:0000313" key="8">
    <source>
        <dbReference type="Proteomes" id="UP001230253"/>
    </source>
</evidence>
<dbReference type="CDD" id="cd17474">
    <property type="entry name" value="MFS_YfmO_like"/>
    <property type="match status" value="1"/>
</dbReference>
<dbReference type="Pfam" id="PF07690">
    <property type="entry name" value="MFS_1"/>
    <property type="match status" value="1"/>
</dbReference>
<dbReference type="InterPro" id="IPR014729">
    <property type="entry name" value="Rossmann-like_a/b/a_fold"/>
</dbReference>